<feature type="domain" description="K Homology" evidence="3">
    <location>
        <begin position="738"/>
        <end position="811"/>
    </location>
</feature>
<dbReference type="CDD" id="cd00105">
    <property type="entry name" value="KH-I"/>
    <property type="match status" value="2"/>
</dbReference>
<dbReference type="Pfam" id="PF00013">
    <property type="entry name" value="KH_1"/>
    <property type="match status" value="4"/>
</dbReference>
<dbReference type="PANTHER" id="PTHR10288">
    <property type="entry name" value="KH DOMAIN CONTAINING RNA BINDING PROTEIN"/>
    <property type="match status" value="1"/>
</dbReference>
<dbReference type="GO" id="GO:0003723">
    <property type="term" value="F:RNA binding"/>
    <property type="evidence" value="ECO:0007669"/>
    <property type="project" value="InterPro"/>
</dbReference>
<feature type="domain" description="K Homology" evidence="3">
    <location>
        <begin position="520"/>
        <end position="591"/>
    </location>
</feature>
<dbReference type="InterPro" id="IPR004088">
    <property type="entry name" value="KH_dom_type_1"/>
</dbReference>
<organism evidence="4 5">
    <name type="scientific">Cyclospora cayetanensis</name>
    <dbReference type="NCBI Taxonomy" id="88456"/>
    <lineage>
        <taxon>Eukaryota</taxon>
        <taxon>Sar</taxon>
        <taxon>Alveolata</taxon>
        <taxon>Apicomplexa</taxon>
        <taxon>Conoidasida</taxon>
        <taxon>Coccidia</taxon>
        <taxon>Eucoccidiorida</taxon>
        <taxon>Eimeriorina</taxon>
        <taxon>Eimeriidae</taxon>
        <taxon>Cyclospora</taxon>
    </lineage>
</organism>
<accession>A0A6P6S2H2</accession>
<feature type="compositionally biased region" description="Basic and acidic residues" evidence="2">
    <location>
        <begin position="1022"/>
        <end position="1038"/>
    </location>
</feature>
<dbReference type="OrthoDB" id="441329at2759"/>
<evidence type="ECO:0000256" key="2">
    <source>
        <dbReference type="SAM" id="MobiDB-lite"/>
    </source>
</evidence>
<feature type="region of interest" description="Disordered" evidence="2">
    <location>
        <begin position="64"/>
        <end position="250"/>
    </location>
</feature>
<evidence type="ECO:0000256" key="1">
    <source>
        <dbReference type="ARBA" id="ARBA00022737"/>
    </source>
</evidence>
<feature type="compositionally biased region" description="Polar residues" evidence="2">
    <location>
        <begin position="238"/>
        <end position="247"/>
    </location>
</feature>
<feature type="compositionally biased region" description="Basic and acidic residues" evidence="2">
    <location>
        <begin position="181"/>
        <end position="199"/>
    </location>
</feature>
<evidence type="ECO:0000259" key="3">
    <source>
        <dbReference type="SMART" id="SM00322"/>
    </source>
</evidence>
<evidence type="ECO:0000313" key="5">
    <source>
        <dbReference type="RefSeq" id="XP_026194333.1"/>
    </source>
</evidence>
<dbReference type="SUPFAM" id="SSF54791">
    <property type="entry name" value="Eukaryotic type KH-domain (KH-domain type I)"/>
    <property type="match status" value="4"/>
</dbReference>
<proteinExistence type="predicted"/>
<dbReference type="InterPro" id="IPR004087">
    <property type="entry name" value="KH_dom"/>
</dbReference>
<dbReference type="GeneID" id="34621502"/>
<dbReference type="RefSeq" id="XP_026194333.1">
    <property type="nucleotide sequence ID" value="XM_026338548.1"/>
</dbReference>
<feature type="compositionally biased region" description="Basic residues" evidence="2">
    <location>
        <begin position="170"/>
        <end position="180"/>
    </location>
</feature>
<dbReference type="AlphaFoldDB" id="A0A6P6S2H2"/>
<dbReference type="Proteomes" id="UP000515125">
    <property type="component" value="Unplaced"/>
</dbReference>
<feature type="compositionally biased region" description="Low complexity" evidence="2">
    <location>
        <begin position="109"/>
        <end position="129"/>
    </location>
</feature>
<protein>
    <submittedName>
        <fullName evidence="5">Uncharacterized protein LOC34621502</fullName>
    </submittedName>
</protein>
<sequence>MPPLATWPGMEHSYEHNLLEAPQLASSCFAQADCTAPAEDRRVLWIGFLGASNAALAHSRHVHEATPDTMAGTGETSSSLGEGGRVRGSQSKAKSSSSSSSSRRHHKASGSSRGALESSHSSSKGASRSVDGKKENSRSKGECEETGAKQKSSGDGHETSTARERSRSKDCHKHSSHSRRKSENEGSRNGGKGDKDPRGQKRSYSHRTQDDPTRERSHSIHKKQKKESSPSVQRPRIINTTDPTKNTLGDPFPPDLEGPCYVKLLPQQRDVSILLGVDNRGLANLAKSHGCKSRLSAKDVFFPQTNRRMLLLQGTVDAIHRMTRQALQTISEPGKHRDSARSCSVTFIAPHDACVLVPEGSDQPLRKLRKVGKAKLTISDRKDMKKQGGRERLLTLEGGLPDVQEAACKMVTLLQQIADLRDYTNLKYDSCMPKEKKEEEEAVDDLLGEELDESTMQALASILIPPKEEPVKAGVASVAPNIPNLSDSAKAALISQAQDELARISNMRYMRDNRHVLLQGPAYHKVLVSDLVAAQLLGSSGNIINQFEAEYAVQVKIAPPEPPPCTERIVIISGQPQDADRALLAVLEKVYAACLMVGHANFMVWRMCAMSTCCAFICGPGGQRIRQLASFTGTRIQISNRDQQTPSHHAAQLVPSNPHERIISILGPLEQVTIAIKAMLPYIHADPNQSLSVHQTYGHGYKLKMPAWAETGVLQEGMNMEALNEDPLEDERPISLPGPSHIKLLIDPALANSLIGKESATITTVSKECGCSMHVLSSKNKFPDSTDRILLMSGPAESISNGVIALLERCKEVHPNLPYDQMYAKLVVPISVCASVIGPGGTRVRELREATLTRITIDRSTNPCSERIIAVHGMAQGVHQAVVAINTIAQTDPSLVLMLELQYDYLEQQDSQQQNAQVDSNIVGAVLQGVLSVSNKVGGGAAETAVKRLESLKQATAAQGQLGPMGQLKSGHTFNYDAPVSFVTASSSPPVASEASKSFALAQRAAQALGDDPRVRPPSPPRQEEWEHQQREIERYEQQRVAGQAHGIAETALPPPSGPSSVQQNYLRQAPANAVQQQNGMDEDDDPLLEGLMNEAF</sequence>
<dbReference type="InterPro" id="IPR036612">
    <property type="entry name" value="KH_dom_type_1_sf"/>
</dbReference>
<dbReference type="Gene3D" id="3.30.1370.10">
    <property type="entry name" value="K Homology domain, type 1"/>
    <property type="match status" value="4"/>
</dbReference>
<reference evidence="5" key="1">
    <citation type="submission" date="2025-08" db="UniProtKB">
        <authorList>
            <consortium name="RefSeq"/>
        </authorList>
    </citation>
    <scope>IDENTIFICATION</scope>
</reference>
<keyword evidence="4" id="KW-1185">Reference proteome</keyword>
<evidence type="ECO:0000313" key="4">
    <source>
        <dbReference type="Proteomes" id="UP000515125"/>
    </source>
</evidence>
<feature type="compositionally biased region" description="Basic and acidic residues" evidence="2">
    <location>
        <begin position="207"/>
        <end position="218"/>
    </location>
</feature>
<feature type="domain" description="K Homology" evidence="3">
    <location>
        <begin position="820"/>
        <end position="890"/>
    </location>
</feature>
<keyword evidence="1" id="KW-0677">Repeat</keyword>
<feature type="region of interest" description="Disordered" evidence="2">
    <location>
        <begin position="996"/>
        <end position="1097"/>
    </location>
</feature>
<feature type="compositionally biased region" description="Basic and acidic residues" evidence="2">
    <location>
        <begin position="130"/>
        <end position="169"/>
    </location>
</feature>
<name>A0A6P6S2H2_9EIME</name>
<feature type="domain" description="K Homology" evidence="3">
    <location>
        <begin position="601"/>
        <end position="684"/>
    </location>
</feature>
<feature type="compositionally biased region" description="Low complexity" evidence="2">
    <location>
        <begin position="88"/>
        <end position="101"/>
    </location>
</feature>
<gene>
    <name evidence="5" type="primary">LOC34621502</name>
</gene>
<dbReference type="SMART" id="SM00322">
    <property type="entry name" value="KH"/>
    <property type="match status" value="4"/>
</dbReference>